<dbReference type="EC" id="3.4.19.12" evidence="14"/>
<organism evidence="20 21">
    <name type="scientific">Temnothorax longispinosus</name>
    <dbReference type="NCBI Taxonomy" id="300112"/>
    <lineage>
        <taxon>Eukaryota</taxon>
        <taxon>Metazoa</taxon>
        <taxon>Ecdysozoa</taxon>
        <taxon>Arthropoda</taxon>
        <taxon>Hexapoda</taxon>
        <taxon>Insecta</taxon>
        <taxon>Pterygota</taxon>
        <taxon>Neoptera</taxon>
        <taxon>Endopterygota</taxon>
        <taxon>Hymenoptera</taxon>
        <taxon>Apocrita</taxon>
        <taxon>Aculeata</taxon>
        <taxon>Formicoidea</taxon>
        <taxon>Formicidae</taxon>
        <taxon>Myrmicinae</taxon>
        <taxon>Temnothorax</taxon>
    </lineage>
</organism>
<evidence type="ECO:0000256" key="4">
    <source>
        <dbReference type="ARBA" id="ARBA00022723"/>
    </source>
</evidence>
<evidence type="ECO:0000256" key="11">
    <source>
        <dbReference type="PIRSR" id="PIRSR016308-1"/>
    </source>
</evidence>
<dbReference type="InterPro" id="IPR009060">
    <property type="entry name" value="UBA-like_sf"/>
</dbReference>
<evidence type="ECO:0000256" key="9">
    <source>
        <dbReference type="ARBA" id="ARBA00022807"/>
    </source>
</evidence>
<dbReference type="Pfam" id="PF02148">
    <property type="entry name" value="zf-UBP"/>
    <property type="match status" value="1"/>
</dbReference>
<dbReference type="FunFam" id="3.30.40.10:FF:000026">
    <property type="entry name" value="Ubiquitin carboxyl-terminal hydrolase"/>
    <property type="match status" value="1"/>
</dbReference>
<sequence>MVTKSRAARRGGEGARTTYAENFFVLSLDNLDIGSPGYSRSFALLPREAFGSDPEFGLGQPAEEEERREIERRRGRRRNSAGARNKSGKLPLFAMELTELTKHLDKINVPRAGDRIYKDECVYSFDTPDTATGLYVSLTTFLGFGREHVTRYYENTGNPVYLHIKRTKKEIPSEEQGDGPEKKITRLAIGTVGGFMPDQQKYIYEETYQIVILPDFLTIAYPTSDLPEKVEQAVKTVLQMEGAWAVAQVEAVANMWDGEVRTESKHAATLKQLDNGKKIPPSGWKCEKCDLTQNLWLNLTDGSVLCGRKFYDGSGGNGHAEEHYRATGYPLTVKLGTITKGGKADVFSYDEDDMVDDPNLAAHLSHWGINISQMEKTDKSMIELELDLNQKFGEWVSLQEAASKLTPMYGPGYTGLTNLGNSCYLNSVMQMLFTIPDFVKRYVEKAPRIFASNYNDPASDINVQMAKLGIGLLSGKYSDQPSKSGTDDESRQGIPPRMFKVLIGRGNADFFSNRQQDAQEFLLYLINLLNRNNRHEVCPTECFKFKVEERYQCGKSNKVKYTSRPEYILPLPIPLNAAVNKDEVAAYEAQKKEAEAKEQKLDSSTIVRPRIKLSSCLESFSRTEIVEQFYSSALNEKTIAHKTTRLASFPDYLLIHLKKFTMKEDWTSIKLDVAVEMPDTVDLSFLRGNGLQPGEELLPDGVKPPPPVYDTVLLKELTDIGFSPNACKRALYFTENRSLEAATNWVMEHIADSDFDEPFVPPGVDVKSGEDKFVADRAALEMVMSMGFTREQATKALKATNNNLERAADWIFSHQAELDAPETDGTAAPTKESFKDGSSRYKLVGFISHMGTSTMVGHYVCHLLKEDRWVIFNDEKVALSENPPKELGYIYMYQRID</sequence>
<feature type="binding site" evidence="12">
    <location>
        <position position="286"/>
    </location>
    <ligand>
        <name>Zn(2+)</name>
        <dbReference type="ChEBI" id="CHEBI:29105"/>
    </ligand>
</feature>
<keyword evidence="3 14" id="KW-0645">Protease</keyword>
<dbReference type="Gene3D" id="1.10.8.10">
    <property type="entry name" value="DNA helicase RuvA subunit, C-terminal domain"/>
    <property type="match status" value="2"/>
</dbReference>
<dbReference type="PROSITE" id="PS50030">
    <property type="entry name" value="UBA"/>
    <property type="match status" value="2"/>
</dbReference>
<dbReference type="PIRSF" id="PIRSF016308">
    <property type="entry name" value="UBP"/>
    <property type="match status" value="1"/>
</dbReference>
<dbReference type="PROSITE" id="PS00972">
    <property type="entry name" value="USP_1"/>
    <property type="match status" value="1"/>
</dbReference>
<evidence type="ECO:0000259" key="17">
    <source>
        <dbReference type="PROSITE" id="PS50030"/>
    </source>
</evidence>
<keyword evidence="4 12" id="KW-0479">Metal-binding</keyword>
<dbReference type="InterPro" id="IPR018200">
    <property type="entry name" value="USP_CS"/>
</dbReference>
<comment type="similarity">
    <text evidence="2 14">Belongs to the peptidase C19 family.</text>
</comment>
<dbReference type="Pfam" id="PF00627">
    <property type="entry name" value="UBA"/>
    <property type="match status" value="2"/>
</dbReference>
<evidence type="ECO:0000256" key="1">
    <source>
        <dbReference type="ARBA" id="ARBA00000707"/>
    </source>
</evidence>
<evidence type="ECO:0000256" key="6">
    <source>
        <dbReference type="ARBA" id="ARBA00022771"/>
    </source>
</evidence>
<dbReference type="InterPro" id="IPR013083">
    <property type="entry name" value="Znf_RING/FYVE/PHD"/>
</dbReference>
<feature type="active site" description="Proton acceptor" evidence="11">
    <location>
        <position position="858"/>
    </location>
</feature>
<feature type="domain" description="UBA" evidence="17">
    <location>
        <begin position="707"/>
        <end position="749"/>
    </location>
</feature>
<feature type="active site" description="Nucleophile" evidence="11">
    <location>
        <position position="423"/>
    </location>
</feature>
<dbReference type="Proteomes" id="UP000310200">
    <property type="component" value="Unassembled WGS sequence"/>
</dbReference>
<keyword evidence="7 14" id="KW-0833">Ubl conjugation pathway</keyword>
<dbReference type="Gene3D" id="3.90.70.10">
    <property type="entry name" value="Cysteine proteinases"/>
    <property type="match status" value="1"/>
</dbReference>
<keyword evidence="15" id="KW-0175">Coiled coil</keyword>
<dbReference type="PROSITE" id="PS00973">
    <property type="entry name" value="USP_2"/>
    <property type="match status" value="1"/>
</dbReference>
<feature type="domain" description="UBP-type" evidence="19">
    <location>
        <begin position="262"/>
        <end position="371"/>
    </location>
</feature>
<dbReference type="InterPro" id="IPR050185">
    <property type="entry name" value="Ub_carboxyl-term_hydrolase"/>
</dbReference>
<keyword evidence="9 14" id="KW-0788">Thiol protease</keyword>
<dbReference type="InterPro" id="IPR001607">
    <property type="entry name" value="Znf_UBP"/>
</dbReference>
<dbReference type="SMART" id="SM00290">
    <property type="entry name" value="ZnF_UBP"/>
    <property type="match status" value="1"/>
</dbReference>
<feature type="domain" description="USP" evidence="18">
    <location>
        <begin position="414"/>
        <end position="896"/>
    </location>
</feature>
<feature type="domain" description="UBA" evidence="17">
    <location>
        <begin position="774"/>
        <end position="814"/>
    </location>
</feature>
<evidence type="ECO:0000256" key="3">
    <source>
        <dbReference type="ARBA" id="ARBA00022670"/>
    </source>
</evidence>
<dbReference type="Pfam" id="PF17807">
    <property type="entry name" value="zf-UBP_var"/>
    <property type="match status" value="1"/>
</dbReference>
<evidence type="ECO:0000256" key="5">
    <source>
        <dbReference type="ARBA" id="ARBA00022737"/>
    </source>
</evidence>
<evidence type="ECO:0000313" key="20">
    <source>
        <dbReference type="EMBL" id="TGZ54834.1"/>
    </source>
</evidence>
<dbReference type="PANTHER" id="PTHR21646:SF10">
    <property type="entry name" value="UBIQUITIN CARBOXYL-TERMINAL HYDROLASE 14"/>
    <property type="match status" value="1"/>
</dbReference>
<dbReference type="Gene3D" id="3.30.40.10">
    <property type="entry name" value="Zinc/RING finger domain, C3HC4 (zinc finger)"/>
    <property type="match status" value="2"/>
</dbReference>
<dbReference type="PANTHER" id="PTHR21646">
    <property type="entry name" value="UBIQUITIN CARBOXYL-TERMINAL HYDROLASE"/>
    <property type="match status" value="1"/>
</dbReference>
<evidence type="ECO:0000256" key="14">
    <source>
        <dbReference type="RuleBase" id="RU366025"/>
    </source>
</evidence>
<dbReference type="Pfam" id="PF00443">
    <property type="entry name" value="UCH"/>
    <property type="match status" value="1"/>
</dbReference>
<dbReference type="CDD" id="cd14386">
    <property type="entry name" value="UBA2_UBP5"/>
    <property type="match status" value="1"/>
</dbReference>
<evidence type="ECO:0000256" key="2">
    <source>
        <dbReference type="ARBA" id="ARBA00009085"/>
    </source>
</evidence>
<evidence type="ECO:0000259" key="19">
    <source>
        <dbReference type="PROSITE" id="PS50271"/>
    </source>
</evidence>
<dbReference type="SUPFAM" id="SSF46934">
    <property type="entry name" value="UBA-like"/>
    <property type="match status" value="1"/>
</dbReference>
<dbReference type="CDD" id="cd14294">
    <property type="entry name" value="UBA1_UBP5_like"/>
    <property type="match status" value="1"/>
</dbReference>
<dbReference type="PROSITE" id="PS50235">
    <property type="entry name" value="USP_3"/>
    <property type="match status" value="1"/>
</dbReference>
<evidence type="ECO:0000256" key="16">
    <source>
        <dbReference type="SAM" id="MobiDB-lite"/>
    </source>
</evidence>
<reference evidence="20 21" key="1">
    <citation type="journal article" date="2019" name="Philos. Trans. R. Soc. Lond., B, Biol. Sci.">
        <title>Ant behaviour and brain gene expression of defending hosts depend on the ecological success of the intruding social parasite.</title>
        <authorList>
            <person name="Kaur R."/>
            <person name="Stoldt M."/>
            <person name="Jongepier E."/>
            <person name="Feldmeyer B."/>
            <person name="Menzel F."/>
            <person name="Bornberg-Bauer E."/>
            <person name="Foitzik S."/>
        </authorList>
    </citation>
    <scope>NUCLEOTIDE SEQUENCE [LARGE SCALE GENOMIC DNA]</scope>
    <source>
        <tissue evidence="20">Whole body</tissue>
    </source>
</reference>
<comment type="caution">
    <text evidence="20">The sequence shown here is derived from an EMBL/GenBank/DDBJ whole genome shotgun (WGS) entry which is preliminary data.</text>
</comment>
<protein>
    <recommendedName>
        <fullName evidence="14">Ubiquitin carboxyl-terminal hydrolase</fullName>
        <ecNumber evidence="14">3.4.19.12</ecNumber>
    </recommendedName>
</protein>
<dbReference type="GO" id="GO:0004843">
    <property type="term" value="F:cysteine-type deubiquitinase activity"/>
    <property type="evidence" value="ECO:0007669"/>
    <property type="project" value="UniProtKB-UniRule"/>
</dbReference>
<evidence type="ECO:0000259" key="18">
    <source>
        <dbReference type="PROSITE" id="PS50235"/>
    </source>
</evidence>
<dbReference type="EMBL" id="QBLH01000537">
    <property type="protein sequence ID" value="TGZ54834.1"/>
    <property type="molecule type" value="Genomic_DNA"/>
</dbReference>
<dbReference type="InterPro" id="IPR038765">
    <property type="entry name" value="Papain-like_cys_pep_sf"/>
</dbReference>
<dbReference type="SUPFAM" id="SSF57850">
    <property type="entry name" value="RING/U-box"/>
    <property type="match status" value="1"/>
</dbReference>
<feature type="binding site" evidence="12">
    <location>
        <position position="306"/>
    </location>
    <ligand>
        <name>Zn(2+)</name>
        <dbReference type="ChEBI" id="CHEBI:29105"/>
    </ligand>
</feature>
<keyword evidence="5" id="KW-0677">Repeat</keyword>
<evidence type="ECO:0000313" key="21">
    <source>
        <dbReference type="Proteomes" id="UP000310200"/>
    </source>
</evidence>
<evidence type="ECO:0000256" key="7">
    <source>
        <dbReference type="ARBA" id="ARBA00022786"/>
    </source>
</evidence>
<accession>A0A4V6RGN7</accession>
<dbReference type="GO" id="GO:0006508">
    <property type="term" value="P:proteolysis"/>
    <property type="evidence" value="ECO:0007669"/>
    <property type="project" value="UniProtKB-KW"/>
</dbReference>
<keyword evidence="8 14" id="KW-0378">Hydrolase</keyword>
<dbReference type="InterPro" id="IPR015940">
    <property type="entry name" value="UBA"/>
</dbReference>
<gene>
    <name evidence="20" type="ORF">DBV15_01933</name>
</gene>
<dbReference type="SMART" id="SM00165">
    <property type="entry name" value="UBA"/>
    <property type="match status" value="2"/>
</dbReference>
<dbReference type="PROSITE" id="PS50271">
    <property type="entry name" value="ZF_UBP"/>
    <property type="match status" value="1"/>
</dbReference>
<dbReference type="FunFam" id="1.10.8.10:FF:000086">
    <property type="entry name" value="Ubiquitin carboxyl-terminal hydrolase"/>
    <property type="match status" value="1"/>
</dbReference>
<comment type="catalytic activity">
    <reaction evidence="1 14">
        <text>Thiol-dependent hydrolysis of ester, thioester, amide, peptide and isopeptide bonds formed by the C-terminal Gly of ubiquitin (a 76-residue protein attached to proteins as an intracellular targeting signal).</text>
        <dbReference type="EC" id="3.4.19.12"/>
    </reaction>
</comment>
<keyword evidence="6 13" id="KW-0863">Zinc-finger</keyword>
<feature type="coiled-coil region" evidence="15">
    <location>
        <begin position="577"/>
        <end position="604"/>
    </location>
</feature>
<dbReference type="STRING" id="300112.A0A4V6RGN7"/>
<name>A0A4V6RGN7_9HYME</name>
<evidence type="ECO:0000256" key="10">
    <source>
        <dbReference type="ARBA" id="ARBA00022833"/>
    </source>
</evidence>
<proteinExistence type="inferred from homology"/>
<feature type="region of interest" description="Disordered" evidence="16">
    <location>
        <begin position="53"/>
        <end position="85"/>
    </location>
</feature>
<dbReference type="SUPFAM" id="SSF54001">
    <property type="entry name" value="Cysteine proteinases"/>
    <property type="match status" value="1"/>
</dbReference>
<feature type="binding site" evidence="12">
    <location>
        <position position="289"/>
    </location>
    <ligand>
        <name>Zn(2+)</name>
        <dbReference type="ChEBI" id="CHEBI:29105"/>
    </ligand>
</feature>
<evidence type="ECO:0000256" key="8">
    <source>
        <dbReference type="ARBA" id="ARBA00022801"/>
    </source>
</evidence>
<keyword evidence="21" id="KW-1185">Reference proteome</keyword>
<dbReference type="GO" id="GO:0008270">
    <property type="term" value="F:zinc ion binding"/>
    <property type="evidence" value="ECO:0007669"/>
    <property type="project" value="UniProtKB-KW"/>
</dbReference>
<dbReference type="InterPro" id="IPR041432">
    <property type="entry name" value="UBP13_Znf-UBP_var"/>
</dbReference>
<dbReference type="AlphaFoldDB" id="A0A4V6RGN7"/>
<dbReference type="InterPro" id="IPR001394">
    <property type="entry name" value="Peptidase_C19_UCH"/>
</dbReference>
<feature type="binding site" evidence="12">
    <location>
        <position position="319"/>
    </location>
    <ligand>
        <name>Zn(2+)</name>
        <dbReference type="ChEBI" id="CHEBI:29105"/>
    </ligand>
</feature>
<evidence type="ECO:0000256" key="12">
    <source>
        <dbReference type="PIRSR" id="PIRSR016308-3"/>
    </source>
</evidence>
<dbReference type="InterPro" id="IPR028889">
    <property type="entry name" value="USP"/>
</dbReference>
<evidence type="ECO:0000256" key="15">
    <source>
        <dbReference type="SAM" id="Coils"/>
    </source>
</evidence>
<evidence type="ECO:0000256" key="13">
    <source>
        <dbReference type="PROSITE-ProRule" id="PRU00502"/>
    </source>
</evidence>
<dbReference type="GO" id="GO:0016579">
    <property type="term" value="P:protein deubiquitination"/>
    <property type="evidence" value="ECO:0007669"/>
    <property type="project" value="InterPro"/>
</dbReference>
<keyword evidence="10 12" id="KW-0862">Zinc</keyword>
<dbReference type="CDD" id="cd02658">
    <property type="entry name" value="Peptidase_C19B"/>
    <property type="match status" value="1"/>
</dbReference>
<dbReference type="InterPro" id="IPR016652">
    <property type="entry name" value="Ubiquitinyl_hydrolase"/>
</dbReference>